<comment type="caution">
    <text evidence="2">The sequence shown here is derived from an EMBL/GenBank/DDBJ whole genome shotgun (WGS) entry which is preliminary data.</text>
</comment>
<reference evidence="2 3" key="1">
    <citation type="submission" date="2022-11" db="EMBL/GenBank/DDBJ databases">
        <title>Mucor velutinosus strain NIH1002 WGS.</title>
        <authorList>
            <person name="Subramanian P."/>
            <person name="Mullikin J.C."/>
            <person name="Segre J.A."/>
            <person name="Zelazny A.M."/>
        </authorList>
    </citation>
    <scope>NUCLEOTIDE SEQUENCE [LARGE SCALE GENOMIC DNA]</scope>
    <source>
        <strain evidence="2 3">NIH1002</strain>
    </source>
</reference>
<evidence type="ECO:0000313" key="2">
    <source>
        <dbReference type="EMBL" id="KAK4512577.1"/>
    </source>
</evidence>
<name>A0AAN7D8Q9_9FUNG</name>
<gene>
    <name evidence="2" type="ORF">ATC70_003280</name>
</gene>
<keyword evidence="3" id="KW-1185">Reference proteome</keyword>
<proteinExistence type="predicted"/>
<sequence>MVNPNKKRQNEHTNGDLKKKNKKSKKSKVTVKEELNTEIQLTERTSPTMAEKLVVEVLPKESVTSAPSGERPQGTNMVQKAVSNQLVIRGENLPPLPPVSSLLLLTPGLEANRFDPFYQTVNSYVQNALPSLVPNDSLPKESIKREGVTTPVIRQAMDLNAQPLKPVIPYYFHHEQFGIEACMHQLQQQRKKAGTLINYTNTVPDGTGCYYYV</sequence>
<accession>A0AAN7D8Q9</accession>
<organism evidence="2 3">
    <name type="scientific">Mucor velutinosus</name>
    <dbReference type="NCBI Taxonomy" id="708070"/>
    <lineage>
        <taxon>Eukaryota</taxon>
        <taxon>Fungi</taxon>
        <taxon>Fungi incertae sedis</taxon>
        <taxon>Mucoromycota</taxon>
        <taxon>Mucoromycotina</taxon>
        <taxon>Mucoromycetes</taxon>
        <taxon>Mucorales</taxon>
        <taxon>Mucorineae</taxon>
        <taxon>Mucoraceae</taxon>
        <taxon>Mucor</taxon>
    </lineage>
</organism>
<dbReference type="Proteomes" id="UP001304243">
    <property type="component" value="Unassembled WGS sequence"/>
</dbReference>
<feature type="compositionally biased region" description="Basic residues" evidence="1">
    <location>
        <begin position="19"/>
        <end position="29"/>
    </location>
</feature>
<dbReference type="RefSeq" id="XP_064679243.1">
    <property type="nucleotide sequence ID" value="XM_064822643.1"/>
</dbReference>
<protein>
    <submittedName>
        <fullName evidence="2">Uncharacterized protein</fullName>
    </submittedName>
</protein>
<feature type="compositionally biased region" description="Basic and acidic residues" evidence="1">
    <location>
        <begin position="8"/>
        <end position="18"/>
    </location>
</feature>
<dbReference type="EMBL" id="JASEJX010000021">
    <property type="protein sequence ID" value="KAK4512577.1"/>
    <property type="molecule type" value="Genomic_DNA"/>
</dbReference>
<evidence type="ECO:0000256" key="1">
    <source>
        <dbReference type="SAM" id="MobiDB-lite"/>
    </source>
</evidence>
<feature type="region of interest" description="Disordered" evidence="1">
    <location>
        <begin position="1"/>
        <end position="33"/>
    </location>
</feature>
<evidence type="ECO:0000313" key="3">
    <source>
        <dbReference type="Proteomes" id="UP001304243"/>
    </source>
</evidence>
<dbReference type="GeneID" id="89946982"/>
<dbReference type="AlphaFoldDB" id="A0AAN7D8Q9"/>